<feature type="region of interest" description="Disordered" evidence="1">
    <location>
        <begin position="163"/>
        <end position="207"/>
    </location>
</feature>
<dbReference type="AlphaFoldDB" id="D8QT79"/>
<dbReference type="FunCoup" id="D8QT79">
    <property type="interactions" value="833"/>
</dbReference>
<dbReference type="EMBL" id="GL377566">
    <property type="protein sequence ID" value="EFJ37564.1"/>
    <property type="molecule type" value="Genomic_DNA"/>
</dbReference>
<keyword evidence="3" id="KW-1185">Reference proteome</keyword>
<dbReference type="InParanoid" id="D8QT79"/>
<name>D8QT79_SELML</name>
<dbReference type="OrthoDB" id="2942533at2759"/>
<dbReference type="Gramene" id="EFJ37564">
    <property type="protein sequence ID" value="EFJ37564"/>
    <property type="gene ID" value="SELMODRAFT_77559"/>
</dbReference>
<reference evidence="2 3" key="1">
    <citation type="journal article" date="2011" name="Science">
        <title>The Selaginella genome identifies genetic changes associated with the evolution of vascular plants.</title>
        <authorList>
            <person name="Banks J.A."/>
            <person name="Nishiyama T."/>
            <person name="Hasebe M."/>
            <person name="Bowman J.L."/>
            <person name="Gribskov M."/>
            <person name="dePamphilis C."/>
            <person name="Albert V.A."/>
            <person name="Aono N."/>
            <person name="Aoyama T."/>
            <person name="Ambrose B.A."/>
            <person name="Ashton N.W."/>
            <person name="Axtell M.J."/>
            <person name="Barker E."/>
            <person name="Barker M.S."/>
            <person name="Bennetzen J.L."/>
            <person name="Bonawitz N.D."/>
            <person name="Chapple C."/>
            <person name="Cheng C."/>
            <person name="Correa L.G."/>
            <person name="Dacre M."/>
            <person name="DeBarry J."/>
            <person name="Dreyer I."/>
            <person name="Elias M."/>
            <person name="Engstrom E.M."/>
            <person name="Estelle M."/>
            <person name="Feng L."/>
            <person name="Finet C."/>
            <person name="Floyd S.K."/>
            <person name="Frommer W.B."/>
            <person name="Fujita T."/>
            <person name="Gramzow L."/>
            <person name="Gutensohn M."/>
            <person name="Harholt J."/>
            <person name="Hattori M."/>
            <person name="Heyl A."/>
            <person name="Hirai T."/>
            <person name="Hiwatashi Y."/>
            <person name="Ishikawa M."/>
            <person name="Iwata M."/>
            <person name="Karol K.G."/>
            <person name="Koehler B."/>
            <person name="Kolukisaoglu U."/>
            <person name="Kubo M."/>
            <person name="Kurata T."/>
            <person name="Lalonde S."/>
            <person name="Li K."/>
            <person name="Li Y."/>
            <person name="Litt A."/>
            <person name="Lyons E."/>
            <person name="Manning G."/>
            <person name="Maruyama T."/>
            <person name="Michael T.P."/>
            <person name="Mikami K."/>
            <person name="Miyazaki S."/>
            <person name="Morinaga S."/>
            <person name="Murata T."/>
            <person name="Mueller-Roeber B."/>
            <person name="Nelson D.R."/>
            <person name="Obara M."/>
            <person name="Oguri Y."/>
            <person name="Olmstead R.G."/>
            <person name="Onodera N."/>
            <person name="Petersen B.L."/>
            <person name="Pils B."/>
            <person name="Prigge M."/>
            <person name="Rensing S.A."/>
            <person name="Riano-Pachon D.M."/>
            <person name="Roberts A.W."/>
            <person name="Sato Y."/>
            <person name="Scheller H.V."/>
            <person name="Schulz B."/>
            <person name="Schulz C."/>
            <person name="Shakirov E.V."/>
            <person name="Shibagaki N."/>
            <person name="Shinohara N."/>
            <person name="Shippen D.E."/>
            <person name="Soerensen I."/>
            <person name="Sotooka R."/>
            <person name="Sugimoto N."/>
            <person name="Sugita M."/>
            <person name="Sumikawa N."/>
            <person name="Tanurdzic M."/>
            <person name="Theissen G."/>
            <person name="Ulvskov P."/>
            <person name="Wakazuki S."/>
            <person name="Weng J.K."/>
            <person name="Willats W.W."/>
            <person name="Wipf D."/>
            <person name="Wolf P.G."/>
            <person name="Yang L."/>
            <person name="Zimmer A.D."/>
            <person name="Zhu Q."/>
            <person name="Mitros T."/>
            <person name="Hellsten U."/>
            <person name="Loque D."/>
            <person name="Otillar R."/>
            <person name="Salamov A."/>
            <person name="Schmutz J."/>
            <person name="Shapiro H."/>
            <person name="Lindquist E."/>
            <person name="Lucas S."/>
            <person name="Rokhsar D."/>
            <person name="Grigoriev I.V."/>
        </authorList>
    </citation>
    <scope>NUCLEOTIDE SEQUENCE [LARGE SCALE GENOMIC DNA]</scope>
</reference>
<dbReference type="Pfam" id="PF14559">
    <property type="entry name" value="TPR_19"/>
    <property type="match status" value="1"/>
</dbReference>
<protein>
    <submittedName>
        <fullName evidence="2">Uncharacterized protein</fullName>
    </submittedName>
</protein>
<dbReference type="OMA" id="GWHAIPK"/>
<dbReference type="HOGENOM" id="CLU_067695_0_0_1"/>
<dbReference type="InterPro" id="IPR011990">
    <property type="entry name" value="TPR-like_helical_dom_sf"/>
</dbReference>
<dbReference type="PANTHER" id="PTHR47541">
    <property type="entry name" value="TETRATRICOPEPTIDE REPEAT (TPR)-LIKE SUPERFAMILY PROTEIN"/>
    <property type="match status" value="1"/>
</dbReference>
<evidence type="ECO:0000256" key="1">
    <source>
        <dbReference type="SAM" id="MobiDB-lite"/>
    </source>
</evidence>
<sequence>ATTATAMETIESAHQRYRDGRFDEALELYTAMLESTTSFTHKIALYSNRAACYLKLHRFREAAEECGAVLAMDCNHTSVLMLRAQTLIALKEYQSALFDVTRLLEINPKVPAYRELEARLRTQMTLAPIPECEEECPSSPAAEALHSFSPTTVLPNEQHKELEEAENKKSGCVAVSKPKAHSTIDYSKWNNIGDDDQSDEDEEEAPQYRYRLRTIGLRTAGSSGA</sequence>
<organism evidence="3">
    <name type="scientific">Selaginella moellendorffii</name>
    <name type="common">Spikemoss</name>
    <dbReference type="NCBI Taxonomy" id="88036"/>
    <lineage>
        <taxon>Eukaryota</taxon>
        <taxon>Viridiplantae</taxon>
        <taxon>Streptophyta</taxon>
        <taxon>Embryophyta</taxon>
        <taxon>Tracheophyta</taxon>
        <taxon>Lycopodiopsida</taxon>
        <taxon>Selaginellales</taxon>
        <taxon>Selaginellaceae</taxon>
        <taxon>Selaginella</taxon>
    </lineage>
</organism>
<dbReference type="PANTHER" id="PTHR47541:SF1">
    <property type="entry name" value="TETRATRICOPEPTIDE REPEAT (TPR)-LIKE SUPERFAMILY PROTEIN"/>
    <property type="match status" value="1"/>
</dbReference>
<gene>
    <name evidence="2" type="ORF">SELMODRAFT_77559</name>
</gene>
<evidence type="ECO:0000313" key="2">
    <source>
        <dbReference type="EMBL" id="EFJ37564.1"/>
    </source>
</evidence>
<dbReference type="SMART" id="SM00028">
    <property type="entry name" value="TPR"/>
    <property type="match status" value="2"/>
</dbReference>
<dbReference type="eggNOG" id="ENOG502QSZG">
    <property type="taxonomic scope" value="Eukaryota"/>
</dbReference>
<accession>D8QT79</accession>
<feature type="non-terminal residue" evidence="2">
    <location>
        <position position="1"/>
    </location>
</feature>
<evidence type="ECO:0000313" key="3">
    <source>
        <dbReference type="Proteomes" id="UP000001514"/>
    </source>
</evidence>
<dbReference type="Proteomes" id="UP000001514">
    <property type="component" value="Unassembled WGS sequence"/>
</dbReference>
<dbReference type="Gene3D" id="1.25.40.10">
    <property type="entry name" value="Tetratricopeptide repeat domain"/>
    <property type="match status" value="1"/>
</dbReference>
<dbReference type="SUPFAM" id="SSF48452">
    <property type="entry name" value="TPR-like"/>
    <property type="match status" value="1"/>
</dbReference>
<feature type="compositionally biased region" description="Acidic residues" evidence="1">
    <location>
        <begin position="193"/>
        <end position="205"/>
    </location>
</feature>
<dbReference type="KEGG" id="smo:SELMODRAFT_77559"/>
<dbReference type="InterPro" id="IPR019734">
    <property type="entry name" value="TPR_rpt"/>
</dbReference>
<proteinExistence type="predicted"/>